<keyword evidence="2 5" id="KW-0812">Transmembrane</keyword>
<evidence type="ECO:0000256" key="4">
    <source>
        <dbReference type="ARBA" id="ARBA00023136"/>
    </source>
</evidence>
<keyword evidence="3 5" id="KW-1133">Transmembrane helix</keyword>
<dbReference type="EMBL" id="LGUT01000983">
    <property type="protein sequence ID" value="KOG89886.1"/>
    <property type="molecule type" value="Genomic_DNA"/>
</dbReference>
<feature type="domain" description="Methylamine utilisation protein MauE" evidence="6">
    <location>
        <begin position="2"/>
        <end position="133"/>
    </location>
</feature>
<evidence type="ECO:0000256" key="5">
    <source>
        <dbReference type="SAM" id="Phobius"/>
    </source>
</evidence>
<evidence type="ECO:0000259" key="6">
    <source>
        <dbReference type="Pfam" id="PF07291"/>
    </source>
</evidence>
<accession>A0ABR5J948</accession>
<reference evidence="7 8" key="1">
    <citation type="submission" date="2015-07" db="EMBL/GenBank/DDBJ databases">
        <authorList>
            <person name="Ju K.-S."/>
            <person name="Doroghazi J.R."/>
            <person name="Metcalf W.W."/>
        </authorList>
    </citation>
    <scope>NUCLEOTIDE SEQUENCE [LARGE SCALE GENOMIC DNA]</scope>
    <source>
        <strain evidence="7 8">NRRL B-3589</strain>
    </source>
</reference>
<proteinExistence type="predicted"/>
<evidence type="ECO:0000256" key="3">
    <source>
        <dbReference type="ARBA" id="ARBA00022989"/>
    </source>
</evidence>
<dbReference type="InterPro" id="IPR009908">
    <property type="entry name" value="Methylamine_util_MauE"/>
</dbReference>
<dbReference type="Pfam" id="PF07291">
    <property type="entry name" value="MauE"/>
    <property type="match status" value="1"/>
</dbReference>
<evidence type="ECO:0000313" key="8">
    <source>
        <dbReference type="Proteomes" id="UP000037020"/>
    </source>
</evidence>
<comment type="caution">
    <text evidence="7">The sequence shown here is derived from an EMBL/GenBank/DDBJ whole genome shotgun (WGS) entry which is preliminary data.</text>
</comment>
<keyword evidence="8" id="KW-1185">Reference proteome</keyword>
<evidence type="ECO:0000256" key="2">
    <source>
        <dbReference type="ARBA" id="ARBA00022692"/>
    </source>
</evidence>
<evidence type="ECO:0000256" key="1">
    <source>
        <dbReference type="ARBA" id="ARBA00004141"/>
    </source>
</evidence>
<dbReference type="Proteomes" id="UP000037020">
    <property type="component" value="Unassembled WGS sequence"/>
</dbReference>
<organism evidence="7 8">
    <name type="scientific">Streptomyces varsoviensis</name>
    <dbReference type="NCBI Taxonomy" id="67373"/>
    <lineage>
        <taxon>Bacteria</taxon>
        <taxon>Bacillati</taxon>
        <taxon>Actinomycetota</taxon>
        <taxon>Actinomycetes</taxon>
        <taxon>Kitasatosporales</taxon>
        <taxon>Streptomycetaceae</taxon>
        <taxon>Streptomyces</taxon>
    </lineage>
</organism>
<evidence type="ECO:0000313" key="7">
    <source>
        <dbReference type="EMBL" id="KOG89886.1"/>
    </source>
</evidence>
<sequence length="178" mass="17973">MELVAVSCRTLLVVVFAVAVASKLSGAEPFNAFVRSVREFTALAPRRARAAAHLVVGTEAVGAVLLSLPRPAAAIAGFALVGCALGAFTVGMAASRRRGVRVPCRCFGASSHNTGALPLVRNGFLIVVAVTGTAGTALGGPPAAPGAGLVLGVVVTVLDDLYEVLRDLLPVAAPKGHR</sequence>
<gene>
    <name evidence="7" type="ORF">ADK38_11770</name>
</gene>
<comment type="subcellular location">
    <subcellularLocation>
        <location evidence="1">Membrane</location>
        <topology evidence="1">Multi-pass membrane protein</topology>
    </subcellularLocation>
</comment>
<keyword evidence="4 5" id="KW-0472">Membrane</keyword>
<feature type="transmembrane region" description="Helical" evidence="5">
    <location>
        <begin position="72"/>
        <end position="95"/>
    </location>
</feature>
<name>A0ABR5J948_9ACTN</name>
<protein>
    <recommendedName>
        <fullName evidence="6">Methylamine utilisation protein MauE domain-containing protein</fullName>
    </recommendedName>
</protein>